<dbReference type="InterPro" id="IPR010656">
    <property type="entry name" value="DctM"/>
</dbReference>
<feature type="transmembrane region" description="Helical" evidence="7">
    <location>
        <begin position="6"/>
        <end position="24"/>
    </location>
</feature>
<evidence type="ECO:0000256" key="4">
    <source>
        <dbReference type="ARBA" id="ARBA00022692"/>
    </source>
</evidence>
<feature type="transmembrane region" description="Helical" evidence="7">
    <location>
        <begin position="434"/>
        <end position="453"/>
    </location>
</feature>
<keyword evidence="6 7" id="KW-0472">Membrane</keyword>
<keyword evidence="3" id="KW-0997">Cell inner membrane</keyword>
<dbReference type="InterPro" id="IPR004681">
    <property type="entry name" value="TRAP_DctM"/>
</dbReference>
<dbReference type="GO" id="GO:0022857">
    <property type="term" value="F:transmembrane transporter activity"/>
    <property type="evidence" value="ECO:0007669"/>
    <property type="project" value="TreeGrafter"/>
</dbReference>
<dbReference type="EMBL" id="DVGC01000003">
    <property type="protein sequence ID" value="HIR04542.1"/>
    <property type="molecule type" value="Genomic_DNA"/>
</dbReference>
<evidence type="ECO:0000256" key="2">
    <source>
        <dbReference type="ARBA" id="ARBA00022475"/>
    </source>
</evidence>
<sequence length="454" mass="47496">MTIGIGVWAFVVYILAILVWMLVVKRNIAEAMLVGLVVIALFNGPADIINTLWTAIYSASRESSFLATMLFLMMAVVMTKTGIIEKLVELLNSMIGRVRGGAAYVSVCASFLFGLVSGNAIANCSTVGAITVPWMKDSGWPEPVAATMNAGNAGVGQSMPSCSALYLLVGLAEVSAVVSVGDAYVACLCAGAWTFGYRLLRVWLYARKYDVKPVPADQIKPLGKSFRDNWTSLLMLLGIAIPLLITIGPVADALKGIGSFGEDGVGAINIVLWVPIVVCLICFIVGRKNLPRSAGGWVDLLKSCHSSFCTVGGVLLFALAASNVLNAVGFDQDLAVILQSLSLPGILMVVLTCIMIALVAGPLSAVATTAAIGQVAYSVFVDAGIAPICAVVAFMICISTEGASPPSSSPIFISCGLAGVKDPKVIFRPLITDYVIPLLGVAVLVAYGILPVIR</sequence>
<dbReference type="PANTHER" id="PTHR33362:SF2">
    <property type="entry name" value="TRAP TRANSPORTER LARGE PERMEASE PROTEIN"/>
    <property type="match status" value="1"/>
</dbReference>
<feature type="transmembrane region" description="Helical" evidence="7">
    <location>
        <begin position="307"/>
        <end position="329"/>
    </location>
</feature>
<keyword evidence="4 7" id="KW-0812">Transmembrane</keyword>
<feature type="domain" description="TRAP C4-dicarboxylate transport system permease DctM subunit" evidence="8">
    <location>
        <begin position="16"/>
        <end position="446"/>
    </location>
</feature>
<name>A0A9D1A1W6_9FIRM</name>
<feature type="transmembrane region" description="Helical" evidence="7">
    <location>
        <begin position="341"/>
        <end position="363"/>
    </location>
</feature>
<dbReference type="Pfam" id="PF06808">
    <property type="entry name" value="DctM"/>
    <property type="match status" value="1"/>
</dbReference>
<dbReference type="PANTHER" id="PTHR33362">
    <property type="entry name" value="SIALIC ACID TRAP TRANSPORTER PERMEASE PROTEIN SIAT-RELATED"/>
    <property type="match status" value="1"/>
</dbReference>
<dbReference type="GO" id="GO:0005886">
    <property type="term" value="C:plasma membrane"/>
    <property type="evidence" value="ECO:0007669"/>
    <property type="project" value="UniProtKB-SubCell"/>
</dbReference>
<evidence type="ECO:0000256" key="5">
    <source>
        <dbReference type="ARBA" id="ARBA00022989"/>
    </source>
</evidence>
<proteinExistence type="predicted"/>
<evidence type="ECO:0000256" key="1">
    <source>
        <dbReference type="ARBA" id="ARBA00004429"/>
    </source>
</evidence>
<accession>A0A9D1A1W6</accession>
<feature type="transmembrane region" description="Helical" evidence="7">
    <location>
        <begin position="104"/>
        <end position="130"/>
    </location>
</feature>
<keyword evidence="2" id="KW-1003">Cell membrane</keyword>
<dbReference type="AlphaFoldDB" id="A0A9D1A1W6"/>
<feature type="transmembrane region" description="Helical" evidence="7">
    <location>
        <begin position="230"/>
        <end position="247"/>
    </location>
</feature>
<evidence type="ECO:0000313" key="10">
    <source>
        <dbReference type="Proteomes" id="UP000824250"/>
    </source>
</evidence>
<evidence type="ECO:0000259" key="8">
    <source>
        <dbReference type="Pfam" id="PF06808"/>
    </source>
</evidence>
<protein>
    <submittedName>
        <fullName evidence="9">TRAP transporter large permease subunit</fullName>
    </submittedName>
</protein>
<reference evidence="9" key="2">
    <citation type="journal article" date="2021" name="PeerJ">
        <title>Extensive microbial diversity within the chicken gut microbiome revealed by metagenomics and culture.</title>
        <authorList>
            <person name="Gilroy R."/>
            <person name="Ravi A."/>
            <person name="Getino M."/>
            <person name="Pursley I."/>
            <person name="Horton D.L."/>
            <person name="Alikhan N.F."/>
            <person name="Baker D."/>
            <person name="Gharbi K."/>
            <person name="Hall N."/>
            <person name="Watson M."/>
            <person name="Adriaenssens E.M."/>
            <person name="Foster-Nyarko E."/>
            <person name="Jarju S."/>
            <person name="Secka A."/>
            <person name="Antonio M."/>
            <person name="Oren A."/>
            <person name="Chaudhuri R.R."/>
            <person name="La Ragione R."/>
            <person name="Hildebrand F."/>
            <person name="Pallen M.J."/>
        </authorList>
    </citation>
    <scope>NUCLEOTIDE SEQUENCE</scope>
    <source>
        <strain evidence="9">CHK180-2868</strain>
    </source>
</reference>
<feature type="transmembrane region" description="Helical" evidence="7">
    <location>
        <begin position="31"/>
        <end position="53"/>
    </location>
</feature>
<feature type="transmembrane region" description="Helical" evidence="7">
    <location>
        <begin position="375"/>
        <end position="396"/>
    </location>
</feature>
<evidence type="ECO:0000256" key="3">
    <source>
        <dbReference type="ARBA" id="ARBA00022519"/>
    </source>
</evidence>
<keyword evidence="5 7" id="KW-1133">Transmembrane helix</keyword>
<comment type="subcellular location">
    <subcellularLocation>
        <location evidence="1">Cell inner membrane</location>
        <topology evidence="1">Multi-pass membrane protein</topology>
    </subcellularLocation>
</comment>
<gene>
    <name evidence="9" type="ORF">IAB28_01020</name>
</gene>
<reference evidence="9" key="1">
    <citation type="submission" date="2020-10" db="EMBL/GenBank/DDBJ databases">
        <authorList>
            <person name="Gilroy R."/>
        </authorList>
    </citation>
    <scope>NUCLEOTIDE SEQUENCE</scope>
    <source>
        <strain evidence="9">CHK180-2868</strain>
    </source>
</reference>
<organism evidence="9 10">
    <name type="scientific">Candidatus Copromonas faecavium</name>
    <name type="common">nom. illeg.</name>
    <dbReference type="NCBI Taxonomy" id="2840740"/>
    <lineage>
        <taxon>Bacteria</taxon>
        <taxon>Bacillati</taxon>
        <taxon>Bacillota</taxon>
        <taxon>Clostridia</taxon>
        <taxon>Lachnospirales</taxon>
        <taxon>Lachnospiraceae</taxon>
        <taxon>Candidatus Copromonas (nom. illeg.)</taxon>
    </lineage>
</organism>
<feature type="transmembrane region" description="Helical" evidence="7">
    <location>
        <begin position="65"/>
        <end position="83"/>
    </location>
</feature>
<evidence type="ECO:0000256" key="7">
    <source>
        <dbReference type="SAM" id="Phobius"/>
    </source>
</evidence>
<feature type="transmembrane region" description="Helical" evidence="7">
    <location>
        <begin position="267"/>
        <end position="286"/>
    </location>
</feature>
<evidence type="ECO:0000256" key="6">
    <source>
        <dbReference type="ARBA" id="ARBA00023136"/>
    </source>
</evidence>
<dbReference type="Proteomes" id="UP000824250">
    <property type="component" value="Unassembled WGS sequence"/>
</dbReference>
<feature type="transmembrane region" description="Helical" evidence="7">
    <location>
        <begin position="183"/>
        <end position="200"/>
    </location>
</feature>
<comment type="caution">
    <text evidence="9">The sequence shown here is derived from an EMBL/GenBank/DDBJ whole genome shotgun (WGS) entry which is preliminary data.</text>
</comment>
<evidence type="ECO:0000313" key="9">
    <source>
        <dbReference type="EMBL" id="HIR04542.1"/>
    </source>
</evidence>